<dbReference type="Gene3D" id="3.40.50.12160">
    <property type="entry name" value="Methylthiotransferase, N-terminal domain"/>
    <property type="match status" value="1"/>
</dbReference>
<dbReference type="Gene3D" id="3.80.30.20">
    <property type="entry name" value="tm_1862 like domain"/>
    <property type="match status" value="1"/>
</dbReference>
<dbReference type="InterPro" id="IPR023404">
    <property type="entry name" value="rSAM_horseshoe"/>
</dbReference>
<comment type="caution">
    <text evidence="18">The sequence shown here is derived from an EMBL/GenBank/DDBJ whole genome shotgun (WGS) entry which is preliminary data.</text>
</comment>
<keyword evidence="6 18" id="KW-0808">Transferase</keyword>
<dbReference type="SUPFAM" id="SSF102114">
    <property type="entry name" value="Radical SAM enzymes"/>
    <property type="match status" value="1"/>
</dbReference>
<dbReference type="PATRIC" id="fig|1432052.4.peg.1520"/>
<feature type="domain" description="MTTase N-terminal" evidence="16">
    <location>
        <begin position="2"/>
        <end position="114"/>
    </location>
</feature>
<evidence type="ECO:0000313" key="18">
    <source>
        <dbReference type="EMBL" id="ODM05465.1"/>
    </source>
</evidence>
<dbReference type="PANTHER" id="PTHR43020:SF2">
    <property type="entry name" value="MITOCHONDRIAL TRNA METHYLTHIOTRANSFERASE CDK5RAP1"/>
    <property type="match status" value="1"/>
</dbReference>
<dbReference type="InterPro" id="IPR006638">
    <property type="entry name" value="Elp3/MiaA/NifB-like_rSAM"/>
</dbReference>
<comment type="catalytic activity">
    <reaction evidence="13">
        <text>N(6)-L-threonylcarbamoyladenosine(37) in tRNA + (sulfur carrier)-SH + AH2 + 2 S-adenosyl-L-methionine = 2-methylsulfanyl-N(6)-L-threonylcarbamoyladenosine(37) in tRNA + (sulfur carrier)-H + 5'-deoxyadenosine + L-methionine + A + S-adenosyl-L-homocysteine + 2 H(+)</text>
        <dbReference type="Rhea" id="RHEA:37075"/>
        <dbReference type="Rhea" id="RHEA-COMP:10163"/>
        <dbReference type="Rhea" id="RHEA-COMP:11092"/>
        <dbReference type="Rhea" id="RHEA-COMP:14737"/>
        <dbReference type="Rhea" id="RHEA-COMP:14739"/>
        <dbReference type="ChEBI" id="CHEBI:13193"/>
        <dbReference type="ChEBI" id="CHEBI:15378"/>
        <dbReference type="ChEBI" id="CHEBI:17319"/>
        <dbReference type="ChEBI" id="CHEBI:17499"/>
        <dbReference type="ChEBI" id="CHEBI:29917"/>
        <dbReference type="ChEBI" id="CHEBI:57844"/>
        <dbReference type="ChEBI" id="CHEBI:57856"/>
        <dbReference type="ChEBI" id="CHEBI:59789"/>
        <dbReference type="ChEBI" id="CHEBI:64428"/>
        <dbReference type="ChEBI" id="CHEBI:74418"/>
        <dbReference type="ChEBI" id="CHEBI:74420"/>
        <dbReference type="EC" id="2.8.4.5"/>
    </reaction>
</comment>
<dbReference type="PROSITE" id="PS51918">
    <property type="entry name" value="RADICAL_SAM"/>
    <property type="match status" value="1"/>
</dbReference>
<dbReference type="InterPro" id="IPR058240">
    <property type="entry name" value="rSAM_sf"/>
</dbReference>
<dbReference type="FunFam" id="3.40.50.12160:FF:000004">
    <property type="entry name" value="Threonylcarbamoyladenosine tRNA methylthiotransferase MtaB"/>
    <property type="match status" value="1"/>
</dbReference>
<organism evidence="18 19">
    <name type="scientific">Eisenbergiella tayi</name>
    <dbReference type="NCBI Taxonomy" id="1432052"/>
    <lineage>
        <taxon>Bacteria</taxon>
        <taxon>Bacillati</taxon>
        <taxon>Bacillota</taxon>
        <taxon>Clostridia</taxon>
        <taxon>Lachnospirales</taxon>
        <taxon>Lachnospiraceae</taxon>
        <taxon>Eisenbergiella</taxon>
    </lineage>
</organism>
<name>A0A1E3A9L5_9FIRM</name>
<evidence type="ECO:0000256" key="11">
    <source>
        <dbReference type="ARBA" id="ARBA00023014"/>
    </source>
</evidence>
<dbReference type="GO" id="GO:0035598">
    <property type="term" value="F:tRNA (N(6)-L-threonylcarbamoyladenosine(37)-C(2))-methylthiotransferase activity"/>
    <property type="evidence" value="ECO:0007669"/>
    <property type="project" value="UniProtKB-EC"/>
</dbReference>
<evidence type="ECO:0000256" key="14">
    <source>
        <dbReference type="ARBA" id="ARBA00061574"/>
    </source>
</evidence>
<dbReference type="AlphaFoldDB" id="A0A1E3A9L5"/>
<dbReference type="GO" id="GO:0035597">
    <property type="term" value="F:tRNA-2-methylthio-N(6)-dimethylallyladenosine(37) synthase activity"/>
    <property type="evidence" value="ECO:0007669"/>
    <property type="project" value="TreeGrafter"/>
</dbReference>
<evidence type="ECO:0000256" key="3">
    <source>
        <dbReference type="ARBA" id="ARBA00013273"/>
    </source>
</evidence>
<keyword evidence="8" id="KW-0819">tRNA processing</keyword>
<dbReference type="InterPro" id="IPR020612">
    <property type="entry name" value="Methylthiotransferase_CS"/>
</dbReference>
<evidence type="ECO:0000256" key="8">
    <source>
        <dbReference type="ARBA" id="ARBA00022694"/>
    </source>
</evidence>
<dbReference type="EC" id="2.8.4.5" evidence="3"/>
<dbReference type="GO" id="GO:0051539">
    <property type="term" value="F:4 iron, 4 sulfur cluster binding"/>
    <property type="evidence" value="ECO:0007669"/>
    <property type="project" value="UniProtKB-KW"/>
</dbReference>
<dbReference type="InterPro" id="IPR006467">
    <property type="entry name" value="MiaB-like_bact"/>
</dbReference>
<dbReference type="RefSeq" id="WP_069153351.1">
    <property type="nucleotide sequence ID" value="NZ_MCGH01000002.1"/>
</dbReference>
<evidence type="ECO:0000256" key="6">
    <source>
        <dbReference type="ARBA" id="ARBA00022679"/>
    </source>
</evidence>
<evidence type="ECO:0000256" key="9">
    <source>
        <dbReference type="ARBA" id="ARBA00022723"/>
    </source>
</evidence>
<dbReference type="EMBL" id="MCGH01000002">
    <property type="protein sequence ID" value="ODM05465.1"/>
    <property type="molecule type" value="Genomic_DNA"/>
</dbReference>
<evidence type="ECO:0000259" key="16">
    <source>
        <dbReference type="PROSITE" id="PS51449"/>
    </source>
</evidence>
<dbReference type="SFLD" id="SFLDS00029">
    <property type="entry name" value="Radical_SAM"/>
    <property type="match status" value="1"/>
</dbReference>
<evidence type="ECO:0000313" key="19">
    <source>
        <dbReference type="Proteomes" id="UP000094067"/>
    </source>
</evidence>
<proteinExistence type="inferred from homology"/>
<comment type="function">
    <text evidence="2">Catalyzes the methylthiolation of N6-threonylcarbamoyladenosine (t(6)A), leading to the formation of 2-methylthio-N6-threonylcarbamoyladenosine (ms(2)t(6)A) at position 37 in tRNAs that read codons beginning with adenine.</text>
</comment>
<dbReference type="GO" id="GO:0005829">
    <property type="term" value="C:cytosol"/>
    <property type="evidence" value="ECO:0007669"/>
    <property type="project" value="TreeGrafter"/>
</dbReference>
<dbReference type="NCBIfam" id="TIGR01579">
    <property type="entry name" value="MiaB-like-C"/>
    <property type="match status" value="1"/>
</dbReference>
<evidence type="ECO:0000256" key="1">
    <source>
        <dbReference type="ARBA" id="ARBA00001966"/>
    </source>
</evidence>
<dbReference type="Proteomes" id="UP000094067">
    <property type="component" value="Unassembled WGS sequence"/>
</dbReference>
<dbReference type="PANTHER" id="PTHR43020">
    <property type="entry name" value="CDK5 REGULATORY SUBUNIT-ASSOCIATED PROTEIN 1"/>
    <property type="match status" value="1"/>
</dbReference>
<comment type="similarity">
    <text evidence="14">Belongs to the methylthiotransferase family. MtaB subfamily.</text>
</comment>
<evidence type="ECO:0000256" key="12">
    <source>
        <dbReference type="ARBA" id="ARBA00031213"/>
    </source>
</evidence>
<keyword evidence="7" id="KW-0949">S-adenosyl-L-methionine</keyword>
<dbReference type="Pfam" id="PF04055">
    <property type="entry name" value="Radical_SAM"/>
    <property type="match status" value="1"/>
</dbReference>
<evidence type="ECO:0000256" key="2">
    <source>
        <dbReference type="ARBA" id="ARBA00002399"/>
    </source>
</evidence>
<dbReference type="InterPro" id="IPR038135">
    <property type="entry name" value="Methylthiotransferase_N_sf"/>
</dbReference>
<dbReference type="InterPro" id="IPR007197">
    <property type="entry name" value="rSAM"/>
</dbReference>
<keyword evidence="10" id="KW-0408">Iron</keyword>
<dbReference type="SFLD" id="SFLDG01082">
    <property type="entry name" value="B12-binding_domain_containing"/>
    <property type="match status" value="1"/>
</dbReference>
<dbReference type="PROSITE" id="PS01278">
    <property type="entry name" value="MTTASE_RADICAL"/>
    <property type="match status" value="1"/>
</dbReference>
<dbReference type="InterPro" id="IPR005839">
    <property type="entry name" value="Methylthiotransferase"/>
</dbReference>
<keyword evidence="9" id="KW-0479">Metal-binding</keyword>
<dbReference type="NCBIfam" id="TIGR00089">
    <property type="entry name" value="MiaB/RimO family radical SAM methylthiotransferase"/>
    <property type="match status" value="1"/>
</dbReference>
<dbReference type="Pfam" id="PF00919">
    <property type="entry name" value="UPF0004"/>
    <property type="match status" value="1"/>
</dbReference>
<dbReference type="PROSITE" id="PS51449">
    <property type="entry name" value="MTTASE_N"/>
    <property type="match status" value="1"/>
</dbReference>
<gene>
    <name evidence="18" type="primary">mtaB</name>
    <name evidence="18" type="ORF">BEI61_01353</name>
</gene>
<dbReference type="SFLD" id="SFLDF00295">
    <property type="entry name" value="threonylcarbamoyladenosine_tRN"/>
    <property type="match status" value="1"/>
</dbReference>
<dbReference type="SMART" id="SM00729">
    <property type="entry name" value="Elp3"/>
    <property type="match status" value="1"/>
</dbReference>
<dbReference type="GO" id="GO:0046872">
    <property type="term" value="F:metal ion binding"/>
    <property type="evidence" value="ECO:0007669"/>
    <property type="project" value="UniProtKB-KW"/>
</dbReference>
<evidence type="ECO:0000256" key="4">
    <source>
        <dbReference type="ARBA" id="ARBA00022485"/>
    </source>
</evidence>
<keyword evidence="5" id="KW-0963">Cytoplasm</keyword>
<accession>A0A1E3A9L5</accession>
<protein>
    <recommendedName>
        <fullName evidence="15">Threonylcarbamoyladenosine tRNA methylthiotransferase MtaB</fullName>
        <ecNumber evidence="3">2.8.4.5</ecNumber>
    </recommendedName>
    <alternativeName>
        <fullName evidence="12">tRNA-t(6)A37 methylthiotransferase</fullName>
    </alternativeName>
</protein>
<evidence type="ECO:0000256" key="13">
    <source>
        <dbReference type="ARBA" id="ARBA00051661"/>
    </source>
</evidence>
<feature type="domain" description="Radical SAM core" evidence="17">
    <location>
        <begin position="163"/>
        <end position="412"/>
    </location>
</feature>
<evidence type="ECO:0000256" key="15">
    <source>
        <dbReference type="ARBA" id="ARBA00069898"/>
    </source>
</evidence>
<evidence type="ECO:0000259" key="17">
    <source>
        <dbReference type="PROSITE" id="PS51918"/>
    </source>
</evidence>
<dbReference type="InterPro" id="IPR034557">
    <property type="entry name" value="ThrcA_tRNA_MEthiotransferase"/>
</dbReference>
<evidence type="ECO:0000256" key="10">
    <source>
        <dbReference type="ARBA" id="ARBA00023004"/>
    </source>
</evidence>
<dbReference type="InterPro" id="IPR013848">
    <property type="entry name" value="Methylthiotransferase_N"/>
</dbReference>
<evidence type="ECO:0000256" key="7">
    <source>
        <dbReference type="ARBA" id="ARBA00022691"/>
    </source>
</evidence>
<dbReference type="FunFam" id="3.80.30.20:FF:000001">
    <property type="entry name" value="tRNA-2-methylthio-N(6)-dimethylallyladenosine synthase 2"/>
    <property type="match status" value="1"/>
</dbReference>
<sequence length="478" mass="54040">MKSVALHNLGCKVNAYELEVIGQKLQESGYMIVPFDDKADIYIVNTCTVTNIADRKSRQMLHRAKKRNPDAVVVAVGCYVQTGKEEALLDGSIDLAVGNNRKKDLLPILEAFLEERERNRAEAGRDAAADVKTLHHTSVVDISREEAYEEMSLSGWNKEDGGASQRTRAYIKIQDGCNQFCSYCIIPYARGRVRSRKQEDILKEVRGLAREGYKEIVFTGIHISSYGMDFIDKSDGDYLENGKDLRGTAMERVYLLNLVREIAEVDGIERIRLGSLEPRIITEKFVNGLAAVPKVCPHFHLSLQSGCDETLKRMNRHYTTEEYYDKVKLLRQVFGNPAITTDVITGFPGETEEEFAVTRRFLEKVDFFEMHVFKYSRRQGTVAASMENQVPETVKAVRSGELLELEKRQSAAYRKGYIGKEITILTEEAREINGERYRIGHTDTYVKAAVPDEKAEGNMLVAGKAVKLLTEEILLLES</sequence>
<keyword evidence="4" id="KW-0004">4Fe-4S</keyword>
<reference evidence="18 19" key="1">
    <citation type="submission" date="2016-07" db="EMBL/GenBank/DDBJ databases">
        <title>Characterization of isolates of Eisenbergiella tayi derived from blood cultures, using whole genome sequencing.</title>
        <authorList>
            <person name="Burdz T."/>
            <person name="Wiebe D."/>
            <person name="Huynh C."/>
            <person name="Bernard K."/>
        </authorList>
    </citation>
    <scope>NUCLEOTIDE SEQUENCE [LARGE SCALE GENOMIC DNA]</scope>
    <source>
        <strain evidence="18 19">NML 110608</strain>
    </source>
</reference>
<comment type="cofactor">
    <cofactor evidence="1">
        <name>[4Fe-4S] cluster</name>
        <dbReference type="ChEBI" id="CHEBI:49883"/>
    </cofactor>
</comment>
<dbReference type="SFLD" id="SFLDG01061">
    <property type="entry name" value="methylthiotransferase"/>
    <property type="match status" value="1"/>
</dbReference>
<keyword evidence="11" id="KW-0411">Iron-sulfur</keyword>
<evidence type="ECO:0000256" key="5">
    <source>
        <dbReference type="ARBA" id="ARBA00022490"/>
    </source>
</evidence>
<dbReference type="CDD" id="cd01335">
    <property type="entry name" value="Radical_SAM"/>
    <property type="match status" value="1"/>
</dbReference>